<evidence type="ECO:0000256" key="1">
    <source>
        <dbReference type="ARBA" id="ARBA00012831"/>
    </source>
</evidence>
<dbReference type="InterPro" id="IPR036621">
    <property type="entry name" value="Anticodon-bd_dom_sf"/>
</dbReference>
<dbReference type="GO" id="GO:0004827">
    <property type="term" value="F:proline-tRNA ligase activity"/>
    <property type="evidence" value="ECO:0007669"/>
    <property type="project" value="UniProtKB-EC"/>
</dbReference>
<keyword evidence="6" id="KW-0030">Aminoacyl-tRNA synthetase</keyword>
<name>A0A8S2YHU7_9BILA</name>
<keyword evidence="5" id="KW-0648">Protein biosynthesis</keyword>
<keyword evidence="4" id="KW-0067">ATP-binding</keyword>
<proteinExistence type="predicted"/>
<dbReference type="Gene3D" id="3.30.110.30">
    <property type="entry name" value="C-terminal domain of ProRS"/>
    <property type="match status" value="1"/>
</dbReference>
<dbReference type="Proteomes" id="UP000676336">
    <property type="component" value="Unassembled WGS sequence"/>
</dbReference>
<dbReference type="Pfam" id="PF03129">
    <property type="entry name" value="HGTP_anticodon"/>
    <property type="match status" value="1"/>
</dbReference>
<dbReference type="GO" id="GO:0005737">
    <property type="term" value="C:cytoplasm"/>
    <property type="evidence" value="ECO:0007669"/>
    <property type="project" value="InterPro"/>
</dbReference>
<sequence length="211" mass="23670">FVIVPCGITASVSKEDEEGIINTCKEVETKLKKAGFRVYGDYRDNYTPGWKFNHWEVKGVPVRLEIGPNDKARSQLTVVLRHTGTKSTTPMENSEIKLREVLDQIHNDLYKKAKQELDSHTVVVKDWTGFLKGLDNSCIMLTPFCGEPACEDLIKKDSARDAVVEEGAPAMGAKGLCIPFDQPEKLAEKQPCCHPDCKNPAKYYTLFGRSY</sequence>
<dbReference type="EMBL" id="CAJOBI010094689">
    <property type="protein sequence ID" value="CAF4559104.1"/>
    <property type="molecule type" value="Genomic_DNA"/>
</dbReference>
<protein>
    <recommendedName>
        <fullName evidence="1">proline--tRNA ligase</fullName>
        <ecNumber evidence="1">6.1.1.15</ecNumber>
    </recommendedName>
</protein>
<dbReference type="EC" id="6.1.1.15" evidence="1"/>
<organism evidence="8 9">
    <name type="scientific">Rotaria magnacalcarata</name>
    <dbReference type="NCBI Taxonomy" id="392030"/>
    <lineage>
        <taxon>Eukaryota</taxon>
        <taxon>Metazoa</taxon>
        <taxon>Spiralia</taxon>
        <taxon>Gnathifera</taxon>
        <taxon>Rotifera</taxon>
        <taxon>Eurotatoria</taxon>
        <taxon>Bdelloidea</taxon>
        <taxon>Philodinida</taxon>
        <taxon>Philodinidae</taxon>
        <taxon>Rotaria</taxon>
    </lineage>
</organism>
<dbReference type="Gene3D" id="3.40.50.800">
    <property type="entry name" value="Anticodon-binding domain"/>
    <property type="match status" value="1"/>
</dbReference>
<dbReference type="PANTHER" id="PTHR43382">
    <property type="entry name" value="PROLYL-TRNA SYNTHETASE"/>
    <property type="match status" value="1"/>
</dbReference>
<dbReference type="AlphaFoldDB" id="A0A8S2YHU7"/>
<dbReference type="SMART" id="SM00946">
    <property type="entry name" value="ProRS-C_1"/>
    <property type="match status" value="1"/>
</dbReference>
<evidence type="ECO:0000256" key="6">
    <source>
        <dbReference type="ARBA" id="ARBA00023146"/>
    </source>
</evidence>
<evidence type="ECO:0000259" key="7">
    <source>
        <dbReference type="SMART" id="SM00946"/>
    </source>
</evidence>
<dbReference type="FunFam" id="3.30.110.30:FF:000001">
    <property type="entry name" value="Bifunctional glutamate/proline--tRNA ligase"/>
    <property type="match status" value="1"/>
</dbReference>
<keyword evidence="2" id="KW-0436">Ligase</keyword>
<dbReference type="GO" id="GO:0006433">
    <property type="term" value="P:prolyl-tRNA aminoacylation"/>
    <property type="evidence" value="ECO:0007669"/>
    <property type="project" value="InterPro"/>
</dbReference>
<dbReference type="GO" id="GO:0005524">
    <property type="term" value="F:ATP binding"/>
    <property type="evidence" value="ECO:0007669"/>
    <property type="project" value="UniProtKB-KW"/>
</dbReference>
<evidence type="ECO:0000313" key="9">
    <source>
        <dbReference type="Proteomes" id="UP000676336"/>
    </source>
</evidence>
<reference evidence="8" key="1">
    <citation type="submission" date="2021-02" db="EMBL/GenBank/DDBJ databases">
        <authorList>
            <person name="Nowell W R."/>
        </authorList>
    </citation>
    <scope>NUCLEOTIDE SEQUENCE</scope>
</reference>
<accession>A0A8S2YHU7</accession>
<dbReference type="SUPFAM" id="SSF64586">
    <property type="entry name" value="C-terminal domain of ProRS"/>
    <property type="match status" value="1"/>
</dbReference>
<dbReference type="CDD" id="cd00862">
    <property type="entry name" value="ProRS_anticodon_zinc"/>
    <property type="match status" value="1"/>
</dbReference>
<evidence type="ECO:0000256" key="2">
    <source>
        <dbReference type="ARBA" id="ARBA00022598"/>
    </source>
</evidence>
<dbReference type="PANTHER" id="PTHR43382:SF2">
    <property type="entry name" value="BIFUNCTIONAL GLUTAMATE_PROLINE--TRNA LIGASE"/>
    <property type="match status" value="1"/>
</dbReference>
<feature type="non-terminal residue" evidence="8">
    <location>
        <position position="211"/>
    </location>
</feature>
<dbReference type="InterPro" id="IPR016061">
    <property type="entry name" value="Pro-tRNA_ligase_II_C"/>
</dbReference>
<evidence type="ECO:0000313" key="8">
    <source>
        <dbReference type="EMBL" id="CAF4559104.1"/>
    </source>
</evidence>
<dbReference type="InterPro" id="IPR004499">
    <property type="entry name" value="Pro-tRNA-ligase_IIa_arc-type"/>
</dbReference>
<dbReference type="InterPro" id="IPR004154">
    <property type="entry name" value="Anticodon-bd"/>
</dbReference>
<gene>
    <name evidence="8" type="ORF">SMN809_LOCUS37365</name>
</gene>
<evidence type="ECO:0000256" key="5">
    <source>
        <dbReference type="ARBA" id="ARBA00022917"/>
    </source>
</evidence>
<keyword evidence="3" id="KW-0547">Nucleotide-binding</keyword>
<dbReference type="InterPro" id="IPR017449">
    <property type="entry name" value="Pro-tRNA_synth_II"/>
</dbReference>
<comment type="caution">
    <text evidence="8">The sequence shown here is derived from an EMBL/GenBank/DDBJ whole genome shotgun (WGS) entry which is preliminary data.</text>
</comment>
<dbReference type="FunFam" id="3.40.50.800:FF:000005">
    <property type="entry name" value="bifunctional glutamate/proline--tRNA ligase"/>
    <property type="match status" value="1"/>
</dbReference>
<evidence type="ECO:0000256" key="4">
    <source>
        <dbReference type="ARBA" id="ARBA00022840"/>
    </source>
</evidence>
<dbReference type="GO" id="GO:0017101">
    <property type="term" value="C:aminoacyl-tRNA synthetase multienzyme complex"/>
    <property type="evidence" value="ECO:0007669"/>
    <property type="project" value="TreeGrafter"/>
</dbReference>
<dbReference type="Pfam" id="PF09180">
    <property type="entry name" value="ProRS-C_1"/>
    <property type="match status" value="1"/>
</dbReference>
<feature type="domain" description="Proline-tRNA ligase class II C-terminal" evidence="7">
    <location>
        <begin position="127"/>
        <end position="211"/>
    </location>
</feature>
<dbReference type="SUPFAM" id="SSF52954">
    <property type="entry name" value="Class II aaRS ABD-related"/>
    <property type="match status" value="1"/>
</dbReference>
<evidence type="ECO:0000256" key="3">
    <source>
        <dbReference type="ARBA" id="ARBA00022741"/>
    </source>
</evidence>